<reference evidence="7" key="1">
    <citation type="submission" date="2016-10" db="EMBL/GenBank/DDBJ databases">
        <authorList>
            <person name="Varghese N."/>
            <person name="Submissions S."/>
        </authorList>
    </citation>
    <scope>NUCLEOTIDE SEQUENCE [LARGE SCALE GENOMIC DNA]</scope>
    <source>
        <strain evidence="7">DSM 44718</strain>
    </source>
</reference>
<dbReference type="InterPro" id="IPR011075">
    <property type="entry name" value="TetR_C"/>
</dbReference>
<evidence type="ECO:0000313" key="7">
    <source>
        <dbReference type="Proteomes" id="UP000199632"/>
    </source>
</evidence>
<feature type="domain" description="HTH tetR-type" evidence="5">
    <location>
        <begin position="11"/>
        <end position="71"/>
    </location>
</feature>
<keyword evidence="3" id="KW-0804">Transcription</keyword>
<sequence length="212" mass="23755">MTIDGRIARGDRTRAAVLDRAVARATADGLDGLSLGQLATDLGVSKSGLFAHWRSKEELQLATVERAQEQFLEQVIRPALTAPRGVRRLWALHDRRIAFYETDLLPGGCFFAKVQFEFSVRPGVVRDRLATTFALWSDFVDNLAQLAVREGDLRAETDTRQLAYELESFALTAVMQSRLLSPEIAYRYARRAAHDRLRTLATDPDLLPEDPA</sequence>
<name>A0A1H3UVZ4_9ACTN</name>
<feature type="DNA-binding region" description="H-T-H motif" evidence="4">
    <location>
        <begin position="34"/>
        <end position="53"/>
    </location>
</feature>
<dbReference type="GO" id="GO:0003677">
    <property type="term" value="F:DNA binding"/>
    <property type="evidence" value="ECO:0007669"/>
    <property type="project" value="UniProtKB-UniRule"/>
</dbReference>
<evidence type="ECO:0000313" key="6">
    <source>
        <dbReference type="EMBL" id="SDZ66594.1"/>
    </source>
</evidence>
<dbReference type="STRING" id="137265.SAMN05421684_8236"/>
<dbReference type="OrthoDB" id="326421at2"/>
<proteinExistence type="predicted"/>
<dbReference type="PANTHER" id="PTHR47506">
    <property type="entry name" value="TRANSCRIPTIONAL REGULATORY PROTEIN"/>
    <property type="match status" value="1"/>
</dbReference>
<keyword evidence="2 4" id="KW-0238">DNA-binding</keyword>
<dbReference type="EMBL" id="FNQB01000006">
    <property type="protein sequence ID" value="SDZ66594.1"/>
    <property type="molecule type" value="Genomic_DNA"/>
</dbReference>
<evidence type="ECO:0000256" key="3">
    <source>
        <dbReference type="ARBA" id="ARBA00023163"/>
    </source>
</evidence>
<dbReference type="InterPro" id="IPR036271">
    <property type="entry name" value="Tet_transcr_reg_TetR-rel_C_sf"/>
</dbReference>
<keyword evidence="7" id="KW-1185">Reference proteome</keyword>
<dbReference type="PANTHER" id="PTHR47506:SF6">
    <property type="entry name" value="HTH-TYPE TRANSCRIPTIONAL REPRESSOR NEMR"/>
    <property type="match status" value="1"/>
</dbReference>
<dbReference type="Pfam" id="PF16925">
    <property type="entry name" value="TetR_C_13"/>
    <property type="match status" value="1"/>
</dbReference>
<dbReference type="SUPFAM" id="SSF48498">
    <property type="entry name" value="Tetracyclin repressor-like, C-terminal domain"/>
    <property type="match status" value="1"/>
</dbReference>
<evidence type="ECO:0000256" key="2">
    <source>
        <dbReference type="ARBA" id="ARBA00023125"/>
    </source>
</evidence>
<dbReference type="Gene3D" id="1.10.10.60">
    <property type="entry name" value="Homeodomain-like"/>
    <property type="match status" value="1"/>
</dbReference>
<evidence type="ECO:0000256" key="4">
    <source>
        <dbReference type="PROSITE-ProRule" id="PRU00335"/>
    </source>
</evidence>
<dbReference type="SUPFAM" id="SSF46689">
    <property type="entry name" value="Homeodomain-like"/>
    <property type="match status" value="1"/>
</dbReference>
<organism evidence="6 7">
    <name type="scientific">Asanoa ishikariensis</name>
    <dbReference type="NCBI Taxonomy" id="137265"/>
    <lineage>
        <taxon>Bacteria</taxon>
        <taxon>Bacillati</taxon>
        <taxon>Actinomycetota</taxon>
        <taxon>Actinomycetes</taxon>
        <taxon>Micromonosporales</taxon>
        <taxon>Micromonosporaceae</taxon>
        <taxon>Asanoa</taxon>
    </lineage>
</organism>
<gene>
    <name evidence="6" type="ORF">SAMN05421684_8236</name>
</gene>
<protein>
    <submittedName>
        <fullName evidence="6">Transcriptional regulator, TetR family</fullName>
    </submittedName>
</protein>
<accession>A0A1H3UVZ4</accession>
<dbReference type="InterPro" id="IPR009057">
    <property type="entry name" value="Homeodomain-like_sf"/>
</dbReference>
<evidence type="ECO:0000259" key="5">
    <source>
        <dbReference type="PROSITE" id="PS50977"/>
    </source>
</evidence>
<dbReference type="PROSITE" id="PS50977">
    <property type="entry name" value="HTH_TETR_2"/>
    <property type="match status" value="1"/>
</dbReference>
<evidence type="ECO:0000256" key="1">
    <source>
        <dbReference type="ARBA" id="ARBA00023015"/>
    </source>
</evidence>
<dbReference type="Proteomes" id="UP000199632">
    <property type="component" value="Unassembled WGS sequence"/>
</dbReference>
<dbReference type="AlphaFoldDB" id="A0A1H3UVZ4"/>
<dbReference type="InterPro" id="IPR001647">
    <property type="entry name" value="HTH_TetR"/>
</dbReference>
<dbReference type="Pfam" id="PF00440">
    <property type="entry name" value="TetR_N"/>
    <property type="match status" value="1"/>
</dbReference>
<keyword evidence="1" id="KW-0805">Transcription regulation</keyword>
<dbReference type="RefSeq" id="WP_090804503.1">
    <property type="nucleotide sequence ID" value="NZ_BOND01000012.1"/>
</dbReference>
<dbReference type="Gene3D" id="1.10.357.10">
    <property type="entry name" value="Tetracycline Repressor, domain 2"/>
    <property type="match status" value="1"/>
</dbReference>